<sequence length="63" mass="6919">MRKVIDCRDFPSESGCTLTISGEEEEVVRAASEHAVSVHGHTASAELRDQIRASLKNEMPQHA</sequence>
<evidence type="ECO:0000313" key="2">
    <source>
        <dbReference type="Proteomes" id="UP000431826"/>
    </source>
</evidence>
<dbReference type="AlphaFoldDB" id="A0A640UJM7"/>
<dbReference type="Pfam" id="PF06348">
    <property type="entry name" value="DUF1059"/>
    <property type="match status" value="1"/>
</dbReference>
<evidence type="ECO:0000313" key="1">
    <source>
        <dbReference type="EMBL" id="GFE35524.1"/>
    </source>
</evidence>
<dbReference type="Proteomes" id="UP000431826">
    <property type="component" value="Unassembled WGS sequence"/>
</dbReference>
<proteinExistence type="predicted"/>
<dbReference type="GeneID" id="96281408"/>
<dbReference type="InterPro" id="IPR009409">
    <property type="entry name" value="DUF1059"/>
</dbReference>
<gene>
    <name evidence="1" type="ORF">Stube_01970</name>
</gene>
<comment type="caution">
    <text evidence="1">The sequence shown here is derived from an EMBL/GenBank/DDBJ whole genome shotgun (WGS) entry which is preliminary data.</text>
</comment>
<dbReference type="EMBL" id="BLIR01000001">
    <property type="protein sequence ID" value="GFE35524.1"/>
    <property type="molecule type" value="Genomic_DNA"/>
</dbReference>
<evidence type="ECO:0008006" key="3">
    <source>
        <dbReference type="Google" id="ProtNLM"/>
    </source>
</evidence>
<organism evidence="1 2">
    <name type="scientific">Streptomyces tubercidicus</name>
    <dbReference type="NCBI Taxonomy" id="47759"/>
    <lineage>
        <taxon>Bacteria</taxon>
        <taxon>Bacillati</taxon>
        <taxon>Actinomycetota</taxon>
        <taxon>Actinomycetes</taxon>
        <taxon>Kitasatosporales</taxon>
        <taxon>Streptomycetaceae</taxon>
        <taxon>Streptomyces</taxon>
    </lineage>
</organism>
<dbReference type="RefSeq" id="WP_159742025.1">
    <property type="nucleotide sequence ID" value="NZ_BLIR01000001.1"/>
</dbReference>
<reference evidence="1 2" key="1">
    <citation type="submission" date="2019-12" db="EMBL/GenBank/DDBJ databases">
        <title>Whole genome shotgun sequence of Streptomyces tubercidicus NBRC 13090.</title>
        <authorList>
            <person name="Ichikawa N."/>
            <person name="Kimura A."/>
            <person name="Kitahashi Y."/>
            <person name="Komaki H."/>
            <person name="Tamura T."/>
        </authorList>
    </citation>
    <scope>NUCLEOTIDE SEQUENCE [LARGE SCALE GENOMIC DNA]</scope>
    <source>
        <strain evidence="1 2">NBRC 13090</strain>
    </source>
</reference>
<keyword evidence="2" id="KW-1185">Reference proteome</keyword>
<dbReference type="OrthoDB" id="4560214at2"/>
<protein>
    <recommendedName>
        <fullName evidence="3">DUF1059 domain-containing protein</fullName>
    </recommendedName>
</protein>
<accession>A0A640UJM7</accession>
<name>A0A640UJM7_9ACTN</name>